<evidence type="ECO:0000256" key="5">
    <source>
        <dbReference type="ARBA" id="ARBA00022741"/>
    </source>
</evidence>
<comment type="cofactor">
    <cofactor evidence="1">
        <name>Mg(2+)</name>
        <dbReference type="ChEBI" id="CHEBI:18420"/>
    </cofactor>
</comment>
<evidence type="ECO:0000256" key="6">
    <source>
        <dbReference type="ARBA" id="ARBA00022842"/>
    </source>
</evidence>
<dbReference type="InterPro" id="IPR019987">
    <property type="entry name" value="GTP-bd_ribosome_bio_YsxC"/>
</dbReference>
<evidence type="ECO:0000256" key="10">
    <source>
        <dbReference type="HAMAP-Rule" id="MF_00321"/>
    </source>
</evidence>
<dbReference type="RefSeq" id="WP_109569448.1">
    <property type="nucleotide sequence ID" value="NZ_CP029463.1"/>
</dbReference>
<dbReference type="Pfam" id="PF01926">
    <property type="entry name" value="MMR_HSR1"/>
    <property type="match status" value="1"/>
</dbReference>
<evidence type="ECO:0000256" key="9">
    <source>
        <dbReference type="ARBA" id="ARBA00023306"/>
    </source>
</evidence>
<keyword evidence="4" id="KW-0479">Metal-binding</keyword>
<proteinExistence type="inferred from homology"/>
<dbReference type="CDD" id="cd01876">
    <property type="entry name" value="YihA_EngB"/>
    <property type="match status" value="1"/>
</dbReference>
<feature type="domain" description="EngB-type G" evidence="11">
    <location>
        <begin position="22"/>
        <end position="198"/>
    </location>
</feature>
<dbReference type="InterPro" id="IPR030393">
    <property type="entry name" value="G_ENGB_dom"/>
</dbReference>
<keyword evidence="5 10" id="KW-0547">Nucleotide-binding</keyword>
<evidence type="ECO:0000256" key="1">
    <source>
        <dbReference type="ARBA" id="ARBA00001946"/>
    </source>
</evidence>
<sequence length="206" mass="23266">MKITSAEFIVSNSDAKKCPNEPIPEYAFIGRSNVGKSSLINMLTGQRHLAKTSSKPGKTQLINHFKINHNWFLVDLPGYGYAKVSKSVKATFQKFITEYFEKREQLVCAFVLIDIRLEAQKIDLDFINYLGESGIPFCIVFTKADKIGKVKAQQNIAAYRKKVLANGWEEMPQHFVTSSLDASGKEELLQFIDQVNQDMFGSNSML</sequence>
<keyword evidence="3 10" id="KW-0132">Cell division</keyword>
<keyword evidence="8 10" id="KW-0717">Septation</keyword>
<reference evidence="12 13" key="1">
    <citation type="submission" date="2018-05" db="EMBL/GenBank/DDBJ databases">
        <title>Flavobacterium sp. MEBiC07310.</title>
        <authorList>
            <person name="Baek K."/>
        </authorList>
    </citation>
    <scope>NUCLEOTIDE SEQUENCE [LARGE SCALE GENOMIC DNA]</scope>
    <source>
        <strain evidence="12 13">MEBiC07310</strain>
    </source>
</reference>
<keyword evidence="9 10" id="KW-0131">Cell cycle</keyword>
<evidence type="ECO:0000256" key="8">
    <source>
        <dbReference type="ARBA" id="ARBA00023210"/>
    </source>
</evidence>
<gene>
    <name evidence="10" type="primary">engB</name>
    <name evidence="12" type="ORF">DI487_09585</name>
</gene>
<comment type="similarity">
    <text evidence="2 10">Belongs to the TRAFAC class TrmE-Era-EngA-EngB-Septin-like GTPase superfamily. EngB GTPase family.</text>
</comment>
<evidence type="ECO:0000256" key="3">
    <source>
        <dbReference type="ARBA" id="ARBA00022618"/>
    </source>
</evidence>
<dbReference type="SUPFAM" id="SSF52540">
    <property type="entry name" value="P-loop containing nucleoside triphosphate hydrolases"/>
    <property type="match status" value="1"/>
</dbReference>
<dbReference type="HAMAP" id="MF_00321">
    <property type="entry name" value="GTPase_EngB"/>
    <property type="match status" value="1"/>
</dbReference>
<dbReference type="OrthoDB" id="9804921at2"/>
<dbReference type="PANTHER" id="PTHR11649:SF13">
    <property type="entry name" value="ENGB-TYPE G DOMAIN-CONTAINING PROTEIN"/>
    <property type="match status" value="1"/>
</dbReference>
<evidence type="ECO:0000256" key="7">
    <source>
        <dbReference type="ARBA" id="ARBA00023134"/>
    </source>
</evidence>
<dbReference type="GO" id="GO:0046872">
    <property type="term" value="F:metal ion binding"/>
    <property type="evidence" value="ECO:0007669"/>
    <property type="project" value="UniProtKB-KW"/>
</dbReference>
<evidence type="ECO:0000313" key="12">
    <source>
        <dbReference type="EMBL" id="AWM14081.1"/>
    </source>
</evidence>
<dbReference type="Gene3D" id="3.40.50.300">
    <property type="entry name" value="P-loop containing nucleotide triphosphate hydrolases"/>
    <property type="match status" value="1"/>
</dbReference>
<dbReference type="InterPro" id="IPR006073">
    <property type="entry name" value="GTP-bd"/>
</dbReference>
<dbReference type="Proteomes" id="UP000245429">
    <property type="component" value="Chromosome"/>
</dbReference>
<dbReference type="InterPro" id="IPR027417">
    <property type="entry name" value="P-loop_NTPase"/>
</dbReference>
<dbReference type="FunFam" id="3.40.50.300:FF:000098">
    <property type="entry name" value="Probable GTP-binding protein EngB"/>
    <property type="match status" value="1"/>
</dbReference>
<keyword evidence="6" id="KW-0460">Magnesium</keyword>
<dbReference type="GO" id="GO:0000917">
    <property type="term" value="P:division septum assembly"/>
    <property type="evidence" value="ECO:0007669"/>
    <property type="project" value="UniProtKB-KW"/>
</dbReference>
<evidence type="ECO:0000256" key="2">
    <source>
        <dbReference type="ARBA" id="ARBA00009638"/>
    </source>
</evidence>
<dbReference type="PROSITE" id="PS51706">
    <property type="entry name" value="G_ENGB"/>
    <property type="match status" value="1"/>
</dbReference>
<keyword evidence="7 10" id="KW-0342">GTP-binding</keyword>
<evidence type="ECO:0000259" key="11">
    <source>
        <dbReference type="PROSITE" id="PS51706"/>
    </source>
</evidence>
<organism evidence="12 13">
    <name type="scientific">Flavobacterium sediminis</name>
    <dbReference type="NCBI Taxonomy" id="2201181"/>
    <lineage>
        <taxon>Bacteria</taxon>
        <taxon>Pseudomonadati</taxon>
        <taxon>Bacteroidota</taxon>
        <taxon>Flavobacteriia</taxon>
        <taxon>Flavobacteriales</taxon>
        <taxon>Flavobacteriaceae</taxon>
        <taxon>Flavobacterium</taxon>
    </lineage>
</organism>
<evidence type="ECO:0000313" key="13">
    <source>
        <dbReference type="Proteomes" id="UP000245429"/>
    </source>
</evidence>
<dbReference type="AlphaFoldDB" id="A0A2U8QVL5"/>
<dbReference type="EMBL" id="CP029463">
    <property type="protein sequence ID" value="AWM14081.1"/>
    <property type="molecule type" value="Genomic_DNA"/>
</dbReference>
<dbReference type="KEGG" id="fse:DI487_09585"/>
<name>A0A2U8QVL5_9FLAO</name>
<keyword evidence="13" id="KW-1185">Reference proteome</keyword>
<protein>
    <recommendedName>
        <fullName evidence="10">Probable GTP-binding protein EngB</fullName>
    </recommendedName>
</protein>
<evidence type="ECO:0000256" key="4">
    <source>
        <dbReference type="ARBA" id="ARBA00022723"/>
    </source>
</evidence>
<dbReference type="PANTHER" id="PTHR11649">
    <property type="entry name" value="MSS1/TRME-RELATED GTP-BINDING PROTEIN"/>
    <property type="match status" value="1"/>
</dbReference>
<dbReference type="GO" id="GO:0005525">
    <property type="term" value="F:GTP binding"/>
    <property type="evidence" value="ECO:0007669"/>
    <property type="project" value="UniProtKB-UniRule"/>
</dbReference>
<accession>A0A2U8QVL5</accession>
<dbReference type="NCBIfam" id="TIGR03598">
    <property type="entry name" value="GTPase_YsxC"/>
    <property type="match status" value="1"/>
</dbReference>
<comment type="function">
    <text evidence="10">Necessary for normal cell division and for the maintenance of normal septation.</text>
</comment>